<organism evidence="2 3">
    <name type="scientific">Apiospora arundinis</name>
    <dbReference type="NCBI Taxonomy" id="335852"/>
    <lineage>
        <taxon>Eukaryota</taxon>
        <taxon>Fungi</taxon>
        <taxon>Dikarya</taxon>
        <taxon>Ascomycota</taxon>
        <taxon>Pezizomycotina</taxon>
        <taxon>Sordariomycetes</taxon>
        <taxon>Xylariomycetidae</taxon>
        <taxon>Amphisphaeriales</taxon>
        <taxon>Apiosporaceae</taxon>
        <taxon>Apiospora</taxon>
    </lineage>
</organism>
<keyword evidence="2" id="KW-0687">Ribonucleoprotein</keyword>
<dbReference type="GO" id="GO:1990904">
    <property type="term" value="C:ribonucleoprotein complex"/>
    <property type="evidence" value="ECO:0007669"/>
    <property type="project" value="UniProtKB-KW"/>
</dbReference>
<protein>
    <submittedName>
        <fullName evidence="2">U1 small nuclear ribonucleoprotein C</fullName>
    </submittedName>
</protein>
<keyword evidence="3" id="KW-1185">Reference proteome</keyword>
<gene>
    <name evidence="2" type="ORF">PGQ11_009293</name>
</gene>
<keyword evidence="1" id="KW-0732">Signal</keyword>
<comment type="caution">
    <text evidence="2">The sequence shown here is derived from an EMBL/GenBank/DDBJ whole genome shotgun (WGS) entry which is preliminary data.</text>
</comment>
<feature type="signal peptide" evidence="1">
    <location>
        <begin position="1"/>
        <end position="18"/>
    </location>
</feature>
<evidence type="ECO:0000313" key="2">
    <source>
        <dbReference type="EMBL" id="KAK8863058.1"/>
    </source>
</evidence>
<feature type="chain" id="PRO_5046111539" evidence="1">
    <location>
        <begin position="19"/>
        <end position="274"/>
    </location>
</feature>
<reference evidence="2 3" key="1">
    <citation type="journal article" date="2024" name="IMA Fungus">
        <title>Apiospora arundinis, a panoply of carbohydrate-active enzymes and secondary metabolites.</title>
        <authorList>
            <person name="Sorensen T."/>
            <person name="Petersen C."/>
            <person name="Muurmann A.T."/>
            <person name="Christiansen J.V."/>
            <person name="Brundto M.L."/>
            <person name="Overgaard C.K."/>
            <person name="Boysen A.T."/>
            <person name="Wollenberg R.D."/>
            <person name="Larsen T.O."/>
            <person name="Sorensen J.L."/>
            <person name="Nielsen K.L."/>
            <person name="Sondergaard T.E."/>
        </authorList>
    </citation>
    <scope>NUCLEOTIDE SEQUENCE [LARGE SCALE GENOMIC DNA]</scope>
    <source>
        <strain evidence="2 3">AAU 773</strain>
    </source>
</reference>
<name>A0ABR2IHL3_9PEZI</name>
<evidence type="ECO:0000313" key="3">
    <source>
        <dbReference type="Proteomes" id="UP001390339"/>
    </source>
</evidence>
<proteinExistence type="predicted"/>
<dbReference type="Proteomes" id="UP001390339">
    <property type="component" value="Unassembled WGS sequence"/>
</dbReference>
<dbReference type="EMBL" id="JAPCWZ010000005">
    <property type="protein sequence ID" value="KAK8863058.1"/>
    <property type="molecule type" value="Genomic_DNA"/>
</dbReference>
<evidence type="ECO:0000256" key="1">
    <source>
        <dbReference type="SAM" id="SignalP"/>
    </source>
</evidence>
<sequence>MKLTKVILGLQCITGVLGYHRYVIDRTSCTGDQYTAVKSYMDNLQAWATDICDVLGPYVQPPNTPPGDRIMQLATRIFGANDVDTMLNVYTRFDAIRSYVYTDVDNRSAQWKSQRDSVDVDIFCSPNHIIYKDGSNDPSVQYWDTTRDSWINNNDILLGLFDPEVPDIAITASAVPDGNQESFPENWSEQIVFHPDHLQLAIAKGYAFGQDRIEKALDATLFARIQRRNARKGKNVAQVDTINGMESTMLHEARKFLSSISPNPPQIILHLKWT</sequence>
<accession>A0ABR2IHL3</accession>